<dbReference type="STRING" id="6290.A0A0N4W9E6"/>
<dbReference type="Gene3D" id="1.10.510.10">
    <property type="entry name" value="Transferase(Phosphotransferase) domain 1"/>
    <property type="match status" value="2"/>
</dbReference>
<dbReference type="OMA" id="NGIQIAC"/>
<feature type="transmembrane region" description="Helical" evidence="6">
    <location>
        <begin position="476"/>
        <end position="494"/>
    </location>
</feature>
<reference evidence="10" key="1">
    <citation type="submission" date="2017-02" db="UniProtKB">
        <authorList>
            <consortium name="WormBaseParasite"/>
        </authorList>
    </citation>
    <scope>IDENTIFICATION</scope>
</reference>
<keyword evidence="2" id="KW-0547">Nucleotide-binding</keyword>
<evidence type="ECO:0000313" key="10">
    <source>
        <dbReference type="WBParaSite" id="HPLM_0000691001-mRNA-1"/>
    </source>
</evidence>
<dbReference type="WBParaSite" id="HPLM_0000691001-mRNA-1">
    <property type="protein sequence ID" value="HPLM_0000691001-mRNA-1"/>
    <property type="gene ID" value="HPLM_0000691001"/>
</dbReference>
<evidence type="ECO:0000256" key="6">
    <source>
        <dbReference type="SAM" id="Phobius"/>
    </source>
</evidence>
<dbReference type="EMBL" id="UZAF01016566">
    <property type="protein sequence ID" value="VDO30349.1"/>
    <property type="molecule type" value="Genomic_DNA"/>
</dbReference>
<evidence type="ECO:0000256" key="2">
    <source>
        <dbReference type="ARBA" id="ARBA00022741"/>
    </source>
</evidence>
<feature type="region of interest" description="Disordered" evidence="5">
    <location>
        <begin position="1"/>
        <end position="102"/>
    </location>
</feature>
<gene>
    <name evidence="8" type="ORF">HPLM_LOCUS6902</name>
</gene>
<evidence type="ECO:0000256" key="3">
    <source>
        <dbReference type="ARBA" id="ARBA00022777"/>
    </source>
</evidence>
<evidence type="ECO:0000259" key="7">
    <source>
        <dbReference type="PROSITE" id="PS50011"/>
    </source>
</evidence>
<dbReference type="InterPro" id="IPR050538">
    <property type="entry name" value="MAP_kinase_kinase_kinase"/>
</dbReference>
<dbReference type="GO" id="GO:0004672">
    <property type="term" value="F:protein kinase activity"/>
    <property type="evidence" value="ECO:0007669"/>
    <property type="project" value="InterPro"/>
</dbReference>
<accession>A0A0N4W9E6</accession>
<dbReference type="Pfam" id="PF00069">
    <property type="entry name" value="Pkinase"/>
    <property type="match status" value="2"/>
</dbReference>
<dbReference type="OrthoDB" id="5816437at2759"/>
<feature type="compositionally biased region" description="Polar residues" evidence="5">
    <location>
        <begin position="401"/>
        <end position="413"/>
    </location>
</feature>
<dbReference type="InterPro" id="IPR011009">
    <property type="entry name" value="Kinase-like_dom_sf"/>
</dbReference>
<organism evidence="10">
    <name type="scientific">Haemonchus placei</name>
    <name type="common">Barber's pole worm</name>
    <dbReference type="NCBI Taxonomy" id="6290"/>
    <lineage>
        <taxon>Eukaryota</taxon>
        <taxon>Metazoa</taxon>
        <taxon>Ecdysozoa</taxon>
        <taxon>Nematoda</taxon>
        <taxon>Chromadorea</taxon>
        <taxon>Rhabditida</taxon>
        <taxon>Rhabditina</taxon>
        <taxon>Rhabditomorpha</taxon>
        <taxon>Strongyloidea</taxon>
        <taxon>Trichostrongylidae</taxon>
        <taxon>Haemonchus</taxon>
    </lineage>
</organism>
<dbReference type="SUPFAM" id="SSF56112">
    <property type="entry name" value="Protein kinase-like (PK-like)"/>
    <property type="match status" value="1"/>
</dbReference>
<evidence type="ECO:0000313" key="8">
    <source>
        <dbReference type="EMBL" id="VDO30349.1"/>
    </source>
</evidence>
<dbReference type="InterPro" id="IPR000719">
    <property type="entry name" value="Prot_kinase_dom"/>
</dbReference>
<dbReference type="AlphaFoldDB" id="A0A0N4W9E6"/>
<keyword evidence="6" id="KW-0812">Transmembrane</keyword>
<keyword evidence="9" id="KW-1185">Reference proteome</keyword>
<keyword evidence="6" id="KW-1133">Transmembrane helix</keyword>
<feature type="compositionally biased region" description="Basic and acidic residues" evidence="5">
    <location>
        <begin position="414"/>
        <end position="425"/>
    </location>
</feature>
<feature type="region of interest" description="Disordered" evidence="5">
    <location>
        <begin position="401"/>
        <end position="433"/>
    </location>
</feature>
<dbReference type="PANTHER" id="PTHR48016">
    <property type="entry name" value="MAP KINASE KINASE KINASE SSK2-RELATED-RELATED"/>
    <property type="match status" value="1"/>
</dbReference>
<keyword evidence="6" id="KW-0472">Membrane</keyword>
<feature type="compositionally biased region" description="Low complexity" evidence="5">
    <location>
        <begin position="91"/>
        <end position="102"/>
    </location>
</feature>
<keyword evidence="4" id="KW-0067">ATP-binding</keyword>
<feature type="transmembrane region" description="Helical" evidence="6">
    <location>
        <begin position="526"/>
        <end position="545"/>
    </location>
</feature>
<feature type="compositionally biased region" description="Polar residues" evidence="5">
    <location>
        <begin position="53"/>
        <end position="66"/>
    </location>
</feature>
<evidence type="ECO:0000256" key="4">
    <source>
        <dbReference type="ARBA" id="ARBA00022840"/>
    </source>
</evidence>
<protein>
    <submittedName>
        <fullName evidence="10">Protein kinase domain-containing protein</fullName>
    </submittedName>
</protein>
<name>A0A0N4W9E6_HAEPC</name>
<keyword evidence="1" id="KW-0808">Transferase</keyword>
<reference evidence="8 9" key="2">
    <citation type="submission" date="2018-11" db="EMBL/GenBank/DDBJ databases">
        <authorList>
            <consortium name="Pathogen Informatics"/>
        </authorList>
    </citation>
    <scope>NUCLEOTIDE SEQUENCE [LARGE SCALE GENOMIC DNA]</scope>
    <source>
        <strain evidence="8 9">MHpl1</strain>
    </source>
</reference>
<dbReference type="PROSITE" id="PS50011">
    <property type="entry name" value="PROTEIN_KINASE_DOM"/>
    <property type="match status" value="1"/>
</dbReference>
<feature type="domain" description="Protein kinase" evidence="7">
    <location>
        <begin position="120"/>
        <end position="397"/>
    </location>
</feature>
<keyword evidence="3" id="KW-0418">Kinase</keyword>
<feature type="transmembrane region" description="Helical" evidence="6">
    <location>
        <begin position="500"/>
        <end position="519"/>
    </location>
</feature>
<sequence length="626" mass="70690">MLPARTQLPNVIMEDSEETDEDEVPPMMAPRSRAIRRLSESFPTRHAPPLAEASTSLETGYESSSRSRAEQTTLRSLTRRLESLDEENSVTSSRSRTASSTAHDFACPRLSDSIVNNMIRLSLLSEGRSRFGRVSKFVNKTTMANYAVVEWDVKSMDEKVRMKHSIYRSIRKYCPLSCMGVDTANHGRGYLSIQDIVRQLEFYSTLRHRRIGSVYGYHIGNGMLSIFRTFLPTGAVADQLKIGPLMECIAQRYFRQLLEALEFLHDRHVTHGDIKNAPKNDNHKRRTLLHCAPEMFKTMDSWEMFTPATDIWAAGCVLVAMVTRYAPFQDLFLSLSTQELHEKLFEANQPGSRCALNYESRTLVPTSSKELADIVDVTFERDPQKRLKAGELLERFFPTSRTRGTSRLSQSTRESVKRDPSERSSMRLYNDEPTPMDTVDAHKSLLQRLYESAERREDEGEEGPLKFCMKWYGSRVVIFVLLLLKWIGMVLLAAMSLGFVAGSVFLAIYVIYSGIGVVCQCQLNEGFVVLIALILLPIIILLTTLCVNNSCEKYKQAKEDGSLEKCRYVYPQPEDDIILCGIIVVDGKKEERKVSVKRKLAGDESDPTAAVNLPKGAFVRGVAGIA</sequence>
<evidence type="ECO:0000313" key="9">
    <source>
        <dbReference type="Proteomes" id="UP000268014"/>
    </source>
</evidence>
<feature type="compositionally biased region" description="Acidic residues" evidence="5">
    <location>
        <begin position="14"/>
        <end position="24"/>
    </location>
</feature>
<dbReference type="Proteomes" id="UP000268014">
    <property type="component" value="Unassembled WGS sequence"/>
</dbReference>
<evidence type="ECO:0000256" key="1">
    <source>
        <dbReference type="ARBA" id="ARBA00022679"/>
    </source>
</evidence>
<dbReference type="GO" id="GO:0005524">
    <property type="term" value="F:ATP binding"/>
    <property type="evidence" value="ECO:0007669"/>
    <property type="project" value="UniProtKB-KW"/>
</dbReference>
<proteinExistence type="predicted"/>
<dbReference type="PANTHER" id="PTHR48016:SF56">
    <property type="entry name" value="MAPKK KINASE"/>
    <property type="match status" value="1"/>
</dbReference>
<evidence type="ECO:0000256" key="5">
    <source>
        <dbReference type="SAM" id="MobiDB-lite"/>
    </source>
</evidence>